<dbReference type="EMBL" id="VVUY01000002">
    <property type="protein sequence ID" value="KAA2563783.1"/>
    <property type="molecule type" value="Genomic_DNA"/>
</dbReference>
<name>A0A9P3ZLT5_9BACT</name>
<evidence type="ECO:0000313" key="3">
    <source>
        <dbReference type="EMBL" id="KAA2563783.1"/>
    </source>
</evidence>
<dbReference type="GO" id="GO:0004175">
    <property type="term" value="F:endopeptidase activity"/>
    <property type="evidence" value="ECO:0007669"/>
    <property type="project" value="TreeGrafter"/>
</dbReference>
<dbReference type="InterPro" id="IPR029045">
    <property type="entry name" value="ClpP/crotonase-like_dom_sf"/>
</dbReference>
<dbReference type="GO" id="GO:0006508">
    <property type="term" value="P:proteolysis"/>
    <property type="evidence" value="ECO:0007669"/>
    <property type="project" value="InterPro"/>
</dbReference>
<feature type="signal peptide" evidence="1">
    <location>
        <begin position="1"/>
        <end position="22"/>
    </location>
</feature>
<dbReference type="PROSITE" id="PS50106">
    <property type="entry name" value="PDZ"/>
    <property type="match status" value="1"/>
</dbReference>
<dbReference type="SUPFAM" id="SSF52096">
    <property type="entry name" value="ClpP/crotonase"/>
    <property type="match status" value="1"/>
</dbReference>
<dbReference type="GO" id="GO:0030288">
    <property type="term" value="C:outer membrane-bounded periplasmic space"/>
    <property type="evidence" value="ECO:0007669"/>
    <property type="project" value="TreeGrafter"/>
</dbReference>
<feature type="domain" description="PDZ" evidence="2">
    <location>
        <begin position="232"/>
        <end position="308"/>
    </location>
</feature>
<organism evidence="3 4">
    <name type="scientific">Alistipes onderdonkii</name>
    <dbReference type="NCBI Taxonomy" id="328813"/>
    <lineage>
        <taxon>Bacteria</taxon>
        <taxon>Pseudomonadati</taxon>
        <taxon>Bacteroidota</taxon>
        <taxon>Bacteroidia</taxon>
        <taxon>Bacteroidales</taxon>
        <taxon>Rikenellaceae</taxon>
        <taxon>Alistipes</taxon>
    </lineage>
</organism>
<gene>
    <name evidence="3" type="ORF">F2S36_02955</name>
</gene>
<dbReference type="InterPro" id="IPR024361">
    <property type="entry name" value="BACON"/>
</dbReference>
<dbReference type="Gene3D" id="2.60.40.10">
    <property type="entry name" value="Immunoglobulins"/>
    <property type="match status" value="1"/>
</dbReference>
<dbReference type="InterPro" id="IPR005151">
    <property type="entry name" value="Tail-specific_protease"/>
</dbReference>
<dbReference type="Gene3D" id="2.30.42.10">
    <property type="match status" value="1"/>
</dbReference>
<accession>A0A9P3ZLT5</accession>
<dbReference type="PANTHER" id="PTHR32060">
    <property type="entry name" value="TAIL-SPECIFIC PROTEASE"/>
    <property type="match status" value="1"/>
</dbReference>
<dbReference type="GO" id="GO:0008236">
    <property type="term" value="F:serine-type peptidase activity"/>
    <property type="evidence" value="ECO:0007669"/>
    <property type="project" value="InterPro"/>
</dbReference>
<dbReference type="InterPro" id="IPR036034">
    <property type="entry name" value="PDZ_sf"/>
</dbReference>
<dbReference type="CDD" id="cd14948">
    <property type="entry name" value="BACON"/>
    <property type="match status" value="1"/>
</dbReference>
<dbReference type="Proteomes" id="UP000323119">
    <property type="component" value="Unassembled WGS sequence"/>
</dbReference>
<feature type="chain" id="PRO_5040357204" evidence="1">
    <location>
        <begin position="23"/>
        <end position="517"/>
    </location>
</feature>
<dbReference type="SUPFAM" id="SSF50156">
    <property type="entry name" value="PDZ domain-like"/>
    <property type="match status" value="1"/>
</dbReference>
<sequence>MKTILYTWFAVLLFGMAAVSCGDDDTKNNDTTGITGSSWKASETVGADRTTKKYTFKASANWVAQSDKPEWCKILTSSGDKGSDRQLNITVEANETGSTRSANITVQVSGYARAAQFAITQLGSSSGGTGADTELNKQVDKILEYYYLWNGEYRQMSRDLSLDYISSSDNFLKRTLLEMTTNDLDKKRQSNGSYSVYSYLLRTPLTKAVDGTKPEVNHGVAKKKEYGFGIAGLMGVRFVDGNNQPTGEYGLVVTSVYPDSPASEAGFRRGTFFAQYNGAAITAANLNSVYGTLIAPGGASTVKLTENKQGAQPVSLTAREIYPNPVIHSEVITSGAHRIGYLVYDSFDAAYDDELLAAVKKLKDGNITDMVLDLRNNGGGHVISSNMLSTCIAGAACQGKVYEYYRYNDSRMATVEKTARETGKEYDTAAKKFFDEFYYGDYYGVDLRNYALNMTRLYVLVTGNTASSSEAVINTLRGLDGFTVKLIGEKTNGKNVGMEVSKFTVGNYSYELAPISF</sequence>
<dbReference type="AlphaFoldDB" id="A0A9P3ZLT5"/>
<dbReference type="Gene3D" id="3.30.750.170">
    <property type="match status" value="1"/>
</dbReference>
<evidence type="ECO:0000313" key="4">
    <source>
        <dbReference type="Proteomes" id="UP000323119"/>
    </source>
</evidence>
<evidence type="ECO:0000256" key="1">
    <source>
        <dbReference type="SAM" id="SignalP"/>
    </source>
</evidence>
<dbReference type="Pfam" id="PF03572">
    <property type="entry name" value="Peptidase_S41"/>
    <property type="match status" value="1"/>
</dbReference>
<reference evidence="3 4" key="1">
    <citation type="journal article" date="2019" name="Nat. Med.">
        <title>A library of human gut bacterial isolates paired with longitudinal multiomics data enables mechanistic microbiome research.</title>
        <authorList>
            <person name="Poyet M."/>
            <person name="Groussin M."/>
            <person name="Gibbons S.M."/>
            <person name="Avila-Pacheco J."/>
            <person name="Jiang X."/>
            <person name="Kearney S.M."/>
            <person name="Perrotta A.R."/>
            <person name="Berdy B."/>
            <person name="Zhao S."/>
            <person name="Lieberman T.D."/>
            <person name="Swanson P.K."/>
            <person name="Smith M."/>
            <person name="Roesemann S."/>
            <person name="Alexander J.E."/>
            <person name="Rich S.A."/>
            <person name="Livny J."/>
            <person name="Vlamakis H."/>
            <person name="Clish C."/>
            <person name="Bullock K."/>
            <person name="Deik A."/>
            <person name="Scott J."/>
            <person name="Pierce K.A."/>
            <person name="Xavier R.J."/>
            <person name="Alm E.J."/>
        </authorList>
    </citation>
    <scope>NUCLEOTIDE SEQUENCE [LARGE SCALE GENOMIC DNA]</scope>
    <source>
        <strain evidence="3 4">BIOML-A204</strain>
    </source>
</reference>
<evidence type="ECO:0000259" key="2">
    <source>
        <dbReference type="PROSITE" id="PS50106"/>
    </source>
</evidence>
<dbReference type="PROSITE" id="PS51257">
    <property type="entry name" value="PROKAR_LIPOPROTEIN"/>
    <property type="match status" value="1"/>
</dbReference>
<dbReference type="GO" id="GO:0007165">
    <property type="term" value="P:signal transduction"/>
    <property type="evidence" value="ECO:0007669"/>
    <property type="project" value="TreeGrafter"/>
</dbReference>
<keyword evidence="1" id="KW-0732">Signal</keyword>
<dbReference type="Pfam" id="PF13004">
    <property type="entry name" value="BACON"/>
    <property type="match status" value="1"/>
</dbReference>
<dbReference type="PANTHER" id="PTHR32060:SF30">
    <property type="entry name" value="CARBOXY-TERMINAL PROCESSING PROTEASE CTPA"/>
    <property type="match status" value="1"/>
</dbReference>
<dbReference type="InterPro" id="IPR001478">
    <property type="entry name" value="PDZ"/>
</dbReference>
<proteinExistence type="predicted"/>
<dbReference type="Gene3D" id="3.90.226.10">
    <property type="entry name" value="2-enoyl-CoA Hydratase, Chain A, domain 1"/>
    <property type="match status" value="1"/>
</dbReference>
<comment type="caution">
    <text evidence="3">The sequence shown here is derived from an EMBL/GenBank/DDBJ whole genome shotgun (WGS) entry which is preliminary data.</text>
</comment>
<dbReference type="InterPro" id="IPR013783">
    <property type="entry name" value="Ig-like_fold"/>
</dbReference>
<protein>
    <submittedName>
        <fullName evidence="3">Peptidase S41</fullName>
    </submittedName>
</protein>